<sequence>MEDRSKLTLNTYLTVDFTYAEKVPFEDRDIATFINDLAKDTKFIKDYRGVWHNKDCILRFRRKEVSEELDKRYGSPLYDELTQ</sequence>
<comment type="caution">
    <text evidence="1">The sequence shown here is derived from an EMBL/GenBank/DDBJ whole genome shotgun (WGS) entry which is preliminary data.</text>
</comment>
<proteinExistence type="predicted"/>
<name>A0ABW5WWH7_9STAP</name>
<evidence type="ECO:0000313" key="1">
    <source>
        <dbReference type="EMBL" id="MFD2830357.1"/>
    </source>
</evidence>
<accession>A0ABW5WWH7</accession>
<dbReference type="Proteomes" id="UP001597519">
    <property type="component" value="Unassembled WGS sequence"/>
</dbReference>
<protein>
    <submittedName>
        <fullName evidence="1">Uncharacterized protein</fullName>
    </submittedName>
</protein>
<dbReference type="RefSeq" id="WP_377773211.1">
    <property type="nucleotide sequence ID" value="NZ_JBHUOQ010000001.1"/>
</dbReference>
<organism evidence="1 2">
    <name type="scientific">Corticicoccus populi</name>
    <dbReference type="NCBI Taxonomy" id="1812821"/>
    <lineage>
        <taxon>Bacteria</taxon>
        <taxon>Bacillati</taxon>
        <taxon>Bacillota</taxon>
        <taxon>Bacilli</taxon>
        <taxon>Bacillales</taxon>
        <taxon>Staphylococcaceae</taxon>
        <taxon>Corticicoccus</taxon>
    </lineage>
</organism>
<keyword evidence="2" id="KW-1185">Reference proteome</keyword>
<dbReference type="EMBL" id="JBHUOQ010000001">
    <property type="protein sequence ID" value="MFD2830357.1"/>
    <property type="molecule type" value="Genomic_DNA"/>
</dbReference>
<gene>
    <name evidence="1" type="ORF">ACFSX4_07715</name>
</gene>
<reference evidence="2" key="1">
    <citation type="journal article" date="2019" name="Int. J. Syst. Evol. Microbiol.">
        <title>The Global Catalogue of Microorganisms (GCM) 10K type strain sequencing project: providing services to taxonomists for standard genome sequencing and annotation.</title>
        <authorList>
            <consortium name="The Broad Institute Genomics Platform"/>
            <consortium name="The Broad Institute Genome Sequencing Center for Infectious Disease"/>
            <person name="Wu L."/>
            <person name="Ma J."/>
        </authorList>
    </citation>
    <scope>NUCLEOTIDE SEQUENCE [LARGE SCALE GENOMIC DNA]</scope>
    <source>
        <strain evidence="2">KCTC 33575</strain>
    </source>
</reference>
<evidence type="ECO:0000313" key="2">
    <source>
        <dbReference type="Proteomes" id="UP001597519"/>
    </source>
</evidence>